<dbReference type="InterPro" id="IPR009010">
    <property type="entry name" value="Asp_de-COase-like_dom_sf"/>
</dbReference>
<dbReference type="Proteomes" id="UP000034140">
    <property type="component" value="Unassembled WGS sequence"/>
</dbReference>
<evidence type="ECO:0000313" key="2">
    <source>
        <dbReference type="Proteomes" id="UP000034140"/>
    </source>
</evidence>
<sequence length="81" mass="9240">MSFYLRSKVLDLGEDNSFNIVLHRKDAEKIGVKEGELVYLGIGDADLYANVMETEDRVHQGEIGLFEEIWKEYMVVEGSTV</sequence>
<comment type="caution">
    <text evidence="1">The sequence shown here is derived from an EMBL/GenBank/DDBJ whole genome shotgun (WGS) entry which is preliminary data.</text>
</comment>
<dbReference type="EMBL" id="LBRE01000023">
    <property type="protein sequence ID" value="KKP91995.1"/>
    <property type="molecule type" value="Genomic_DNA"/>
</dbReference>
<gene>
    <name evidence="1" type="ORF">UR96_C0023G0016</name>
</gene>
<reference evidence="1 2" key="1">
    <citation type="journal article" date="2015" name="Nature">
        <title>rRNA introns, odd ribosomes, and small enigmatic genomes across a large radiation of phyla.</title>
        <authorList>
            <person name="Brown C.T."/>
            <person name="Hug L.A."/>
            <person name="Thomas B.C."/>
            <person name="Sharon I."/>
            <person name="Castelle C.J."/>
            <person name="Singh A."/>
            <person name="Wilkins M.J."/>
            <person name="Williams K.H."/>
            <person name="Banfield J.F."/>
        </authorList>
    </citation>
    <scope>NUCLEOTIDE SEQUENCE [LARGE SCALE GENOMIC DNA]</scope>
</reference>
<accession>A0A0G0FXB0</accession>
<name>A0A0G0FXB0_9BACT</name>
<dbReference type="SUPFAM" id="SSF50692">
    <property type="entry name" value="ADC-like"/>
    <property type="match status" value="1"/>
</dbReference>
<protein>
    <submittedName>
        <fullName evidence="1">Uncharacterized protein</fullName>
    </submittedName>
</protein>
<evidence type="ECO:0000313" key="1">
    <source>
        <dbReference type="EMBL" id="KKP91995.1"/>
    </source>
</evidence>
<organism evidence="1 2">
    <name type="scientific">candidate division WS6 bacterium GW2011_GWC1_36_11</name>
    <dbReference type="NCBI Taxonomy" id="1619090"/>
    <lineage>
        <taxon>Bacteria</taxon>
        <taxon>Candidatus Dojkabacteria</taxon>
    </lineage>
</organism>
<feature type="non-terminal residue" evidence="1">
    <location>
        <position position="81"/>
    </location>
</feature>
<dbReference type="AlphaFoldDB" id="A0A0G0FXB0"/>
<dbReference type="Gene3D" id="2.40.40.20">
    <property type="match status" value="1"/>
</dbReference>
<proteinExistence type="predicted"/>